<organism evidence="3 8">
    <name type="scientific">Phocaeicola vulgatus</name>
    <name type="common">Bacteroides vulgatus</name>
    <dbReference type="NCBI Taxonomy" id="821"/>
    <lineage>
        <taxon>Bacteria</taxon>
        <taxon>Pseudomonadati</taxon>
        <taxon>Bacteroidota</taxon>
        <taxon>Bacteroidia</taxon>
        <taxon>Bacteroidales</taxon>
        <taxon>Bacteroidaceae</taxon>
        <taxon>Phocaeicola</taxon>
    </lineage>
</organism>
<evidence type="ECO:0000313" key="3">
    <source>
        <dbReference type="EMBL" id="KAB5441211.1"/>
    </source>
</evidence>
<evidence type="ECO:0000313" key="1">
    <source>
        <dbReference type="EMBL" id="KAB3573781.1"/>
    </source>
</evidence>
<dbReference type="Proteomes" id="UP000285777">
    <property type="component" value="Unassembled WGS sequence"/>
</dbReference>
<protein>
    <submittedName>
        <fullName evidence="3">Uncharacterized protein</fullName>
    </submittedName>
</protein>
<accession>A0A395VLX9</accession>
<name>A0A395VLX9_PHOVU</name>
<evidence type="ECO:0000313" key="7">
    <source>
        <dbReference type="Proteomes" id="UP000441522"/>
    </source>
</evidence>
<evidence type="ECO:0000313" key="2">
    <source>
        <dbReference type="EMBL" id="KAB3858846.1"/>
    </source>
</evidence>
<reference evidence="3 8" key="3">
    <citation type="submission" date="2019-10" db="EMBL/GenBank/DDBJ databases">
        <title>Genome Sequence and Assembly of iSURF_14.</title>
        <authorList>
            <person name="Wucher B.R."/>
            <person name="Ruoff K.L."/>
            <person name="Price C.E."/>
            <person name="Valls R.R."/>
            <person name="O'Toole G.A."/>
        </authorList>
    </citation>
    <scope>NUCLEOTIDE SEQUENCE [LARGE SCALE GENOMIC DNA]</scope>
    <source>
        <strain evidence="3 8">ANK132K_3B</strain>
    </source>
</reference>
<reference evidence="6 7" key="2">
    <citation type="journal article" date="2019" name="Nat. Med.">
        <title>A library of human gut bacterial isolates paired with longitudinal multiomics data enables mechanistic microbiome research.</title>
        <authorList>
            <person name="Poyet M."/>
            <person name="Groussin M."/>
            <person name="Gibbons S.M."/>
            <person name="Avila-Pacheco J."/>
            <person name="Jiang X."/>
            <person name="Kearney S.M."/>
            <person name="Perrotta A.R."/>
            <person name="Berdy B."/>
            <person name="Zhao S."/>
            <person name="Lieberman T.D."/>
            <person name="Swanson P.K."/>
            <person name="Smith M."/>
            <person name="Roesemann S."/>
            <person name="Alexander J.E."/>
            <person name="Rich S.A."/>
            <person name="Livny J."/>
            <person name="Vlamakis H."/>
            <person name="Clish C."/>
            <person name="Bullock K."/>
            <person name="Deik A."/>
            <person name="Scott J."/>
            <person name="Pierce K.A."/>
            <person name="Xavier R.J."/>
            <person name="Alm E.J."/>
        </authorList>
    </citation>
    <scope>NUCLEOTIDE SEQUENCE [LARGE SCALE GENOMIC DNA]</scope>
    <source>
        <strain evidence="2 7">BIOML-A5</strain>
        <strain evidence="1 6">BIOML-A73</strain>
    </source>
</reference>
<gene>
    <name evidence="4" type="ORF">DW150_04420</name>
    <name evidence="3" type="ORF">F9Z94_04565</name>
    <name evidence="2" type="ORF">GAS29_04845</name>
    <name evidence="1" type="ORF">GAY01_01315</name>
</gene>
<reference evidence="4 5" key="1">
    <citation type="submission" date="2018-08" db="EMBL/GenBank/DDBJ databases">
        <title>A genome reference for cultivated species of the human gut microbiota.</title>
        <authorList>
            <person name="Zou Y."/>
            <person name="Xue W."/>
            <person name="Luo G."/>
        </authorList>
    </citation>
    <scope>NUCLEOTIDE SEQUENCE [LARGE SCALE GENOMIC DNA]</scope>
    <source>
        <strain evidence="4 5">AM13-21</strain>
    </source>
</reference>
<dbReference type="AlphaFoldDB" id="A0A395VLX9"/>
<dbReference type="Proteomes" id="UP000433382">
    <property type="component" value="Unassembled WGS sequence"/>
</dbReference>
<evidence type="ECO:0000313" key="4">
    <source>
        <dbReference type="EMBL" id="RHI94841.1"/>
    </source>
</evidence>
<evidence type="ECO:0000313" key="5">
    <source>
        <dbReference type="Proteomes" id="UP000285777"/>
    </source>
</evidence>
<dbReference type="EMBL" id="WCWW01000007">
    <property type="protein sequence ID" value="KAB3858846.1"/>
    <property type="molecule type" value="Genomic_DNA"/>
</dbReference>
<evidence type="ECO:0000313" key="8">
    <source>
        <dbReference type="Proteomes" id="UP000462885"/>
    </source>
</evidence>
<comment type="caution">
    <text evidence="3">The sequence shown here is derived from an EMBL/GenBank/DDBJ whole genome shotgun (WGS) entry which is preliminary data.</text>
</comment>
<evidence type="ECO:0000313" key="6">
    <source>
        <dbReference type="Proteomes" id="UP000433382"/>
    </source>
</evidence>
<dbReference type="Proteomes" id="UP000462885">
    <property type="component" value="Unassembled WGS sequence"/>
</dbReference>
<dbReference type="EMBL" id="WCIF01000003">
    <property type="protein sequence ID" value="KAB5441211.1"/>
    <property type="molecule type" value="Genomic_DNA"/>
</dbReference>
<proteinExistence type="predicted"/>
<dbReference type="EMBL" id="QRLF01000005">
    <property type="protein sequence ID" value="RHI94841.1"/>
    <property type="molecule type" value="Genomic_DNA"/>
</dbReference>
<dbReference type="Proteomes" id="UP000441522">
    <property type="component" value="Unassembled WGS sequence"/>
</dbReference>
<sequence length="74" mass="8578">MNESTAYPVRFNLISTLLLQITGECSTPSLTYRFGGIADFFTQQIAGNEWNEVAEEFYVLRKTKLSFYQFDHEV</sequence>
<dbReference type="EMBL" id="WCZM01000001">
    <property type="protein sequence ID" value="KAB3573781.1"/>
    <property type="molecule type" value="Genomic_DNA"/>
</dbReference>